<dbReference type="EMBL" id="JAUEDM010000008">
    <property type="protein sequence ID" value="KAK3312604.1"/>
    <property type="molecule type" value="Genomic_DNA"/>
</dbReference>
<sequence length="241" mass="27876">MCIASDRVQYRHVLEDYPTAAVKTILDKFLDKLFEKSLLVVYYHRFGSINEEGRMVFSSGNGSSFFWDDIRDPIMQAPGDVLLIFDCCPIPGLTMRRKYALPLRKAEQDWTDDCPAYREVKPIVKFRWFIVVRKRLRHSLCFNITTIGPNGVRKVDRGQAMDFVVLHNANIEPSEPFEEESIMRLPITVIIEASEESISPWARLDCGRIYTVENNLRVLKLGQVHPDSLLRLEEYFTANVS</sequence>
<dbReference type="InterPro" id="IPR046497">
    <property type="entry name" value="DUF6590"/>
</dbReference>
<feature type="domain" description="DUF6590" evidence="1">
    <location>
        <begin position="117"/>
        <end position="233"/>
    </location>
</feature>
<protein>
    <recommendedName>
        <fullName evidence="1">DUF6590 domain-containing protein</fullName>
    </recommendedName>
</protein>
<reference evidence="2" key="1">
    <citation type="journal article" date="2023" name="Mol. Phylogenet. Evol.">
        <title>Genome-scale phylogeny and comparative genomics of the fungal order Sordariales.</title>
        <authorList>
            <person name="Hensen N."/>
            <person name="Bonometti L."/>
            <person name="Westerberg I."/>
            <person name="Brannstrom I.O."/>
            <person name="Guillou S."/>
            <person name="Cros-Aarteil S."/>
            <person name="Calhoun S."/>
            <person name="Haridas S."/>
            <person name="Kuo A."/>
            <person name="Mondo S."/>
            <person name="Pangilinan J."/>
            <person name="Riley R."/>
            <person name="LaButti K."/>
            <person name="Andreopoulos B."/>
            <person name="Lipzen A."/>
            <person name="Chen C."/>
            <person name="Yan M."/>
            <person name="Daum C."/>
            <person name="Ng V."/>
            <person name="Clum A."/>
            <person name="Steindorff A."/>
            <person name="Ohm R.A."/>
            <person name="Martin F."/>
            <person name="Silar P."/>
            <person name="Natvig D.O."/>
            <person name="Lalanne C."/>
            <person name="Gautier V."/>
            <person name="Ament-Velasquez S.L."/>
            <person name="Kruys A."/>
            <person name="Hutchinson M.I."/>
            <person name="Powell A.J."/>
            <person name="Barry K."/>
            <person name="Miller A.N."/>
            <person name="Grigoriev I.V."/>
            <person name="Debuchy R."/>
            <person name="Gladieux P."/>
            <person name="Hiltunen Thoren M."/>
            <person name="Johannesson H."/>
        </authorList>
    </citation>
    <scope>NUCLEOTIDE SEQUENCE</scope>
    <source>
        <strain evidence="2">CBS 118394</strain>
    </source>
</reference>
<evidence type="ECO:0000259" key="1">
    <source>
        <dbReference type="Pfam" id="PF20233"/>
    </source>
</evidence>
<dbReference type="Pfam" id="PF20233">
    <property type="entry name" value="DUF6590"/>
    <property type="match status" value="1"/>
</dbReference>
<proteinExistence type="predicted"/>
<keyword evidence="3" id="KW-1185">Reference proteome</keyword>
<reference evidence="2" key="2">
    <citation type="submission" date="2023-06" db="EMBL/GenBank/DDBJ databases">
        <authorList>
            <consortium name="Lawrence Berkeley National Laboratory"/>
            <person name="Haridas S."/>
            <person name="Hensen N."/>
            <person name="Bonometti L."/>
            <person name="Westerberg I."/>
            <person name="Brannstrom I.O."/>
            <person name="Guillou S."/>
            <person name="Cros-Aarteil S."/>
            <person name="Calhoun S."/>
            <person name="Kuo A."/>
            <person name="Mondo S."/>
            <person name="Pangilinan J."/>
            <person name="Riley R."/>
            <person name="Labutti K."/>
            <person name="Andreopoulos B."/>
            <person name="Lipzen A."/>
            <person name="Chen C."/>
            <person name="Yanf M."/>
            <person name="Daum C."/>
            <person name="Ng V."/>
            <person name="Clum A."/>
            <person name="Steindorff A."/>
            <person name="Ohm R."/>
            <person name="Martin F."/>
            <person name="Silar P."/>
            <person name="Natvig D."/>
            <person name="Lalanne C."/>
            <person name="Gautier V."/>
            <person name="Ament-Velasquez S.L."/>
            <person name="Kruys A."/>
            <person name="Hutchinson M.I."/>
            <person name="Powell A.J."/>
            <person name="Barry K."/>
            <person name="Miller A.N."/>
            <person name="Grigoriev I.V."/>
            <person name="Debuchy R."/>
            <person name="Gladieux P."/>
            <person name="Thoren M.H."/>
            <person name="Johannesson H."/>
        </authorList>
    </citation>
    <scope>NUCLEOTIDE SEQUENCE</scope>
    <source>
        <strain evidence="2">CBS 118394</strain>
    </source>
</reference>
<evidence type="ECO:0000313" key="2">
    <source>
        <dbReference type="EMBL" id="KAK3312604.1"/>
    </source>
</evidence>
<gene>
    <name evidence="2" type="ORF">B0H66DRAFT_595156</name>
</gene>
<dbReference type="Proteomes" id="UP001283341">
    <property type="component" value="Unassembled WGS sequence"/>
</dbReference>
<dbReference type="AlphaFoldDB" id="A0AAE0LZH6"/>
<evidence type="ECO:0000313" key="3">
    <source>
        <dbReference type="Proteomes" id="UP001283341"/>
    </source>
</evidence>
<name>A0AAE0LZH6_9PEZI</name>
<accession>A0AAE0LZH6</accession>
<comment type="caution">
    <text evidence="2">The sequence shown here is derived from an EMBL/GenBank/DDBJ whole genome shotgun (WGS) entry which is preliminary data.</text>
</comment>
<organism evidence="2 3">
    <name type="scientific">Apodospora peruviana</name>
    <dbReference type="NCBI Taxonomy" id="516989"/>
    <lineage>
        <taxon>Eukaryota</taxon>
        <taxon>Fungi</taxon>
        <taxon>Dikarya</taxon>
        <taxon>Ascomycota</taxon>
        <taxon>Pezizomycotina</taxon>
        <taxon>Sordariomycetes</taxon>
        <taxon>Sordariomycetidae</taxon>
        <taxon>Sordariales</taxon>
        <taxon>Lasiosphaeriaceae</taxon>
        <taxon>Apodospora</taxon>
    </lineage>
</organism>